<proteinExistence type="predicted"/>
<evidence type="ECO:0000313" key="8">
    <source>
        <dbReference type="Proteomes" id="UP000229570"/>
    </source>
</evidence>
<dbReference type="PRINTS" id="PR00300">
    <property type="entry name" value="CLPPROTEASEA"/>
</dbReference>
<dbReference type="PROSITE" id="PS00675">
    <property type="entry name" value="SIGMA54_INTERACT_1"/>
    <property type="match status" value="1"/>
</dbReference>
<dbReference type="InterPro" id="IPR025662">
    <property type="entry name" value="Sigma_54_int_dom_ATP-bd_1"/>
</dbReference>
<dbReference type="Pfam" id="PF00004">
    <property type="entry name" value="AAA"/>
    <property type="match status" value="1"/>
</dbReference>
<evidence type="ECO:0000259" key="5">
    <source>
        <dbReference type="SMART" id="SM00382"/>
    </source>
</evidence>
<evidence type="ECO:0000259" key="6">
    <source>
        <dbReference type="SMART" id="SM01086"/>
    </source>
</evidence>
<organism evidence="7 8">
    <name type="scientific">Candidatus Roizmanbacteria bacterium CG11_big_fil_rev_8_21_14_0_20_35_14</name>
    <dbReference type="NCBI Taxonomy" id="1974855"/>
    <lineage>
        <taxon>Bacteria</taxon>
        <taxon>Candidatus Roizmaniibacteriota</taxon>
    </lineage>
</organism>
<reference evidence="7 8" key="1">
    <citation type="submission" date="2017-09" db="EMBL/GenBank/DDBJ databases">
        <title>Depth-based differentiation of microbial function through sediment-hosted aquifers and enrichment of novel symbionts in the deep terrestrial subsurface.</title>
        <authorList>
            <person name="Probst A.J."/>
            <person name="Ladd B."/>
            <person name="Jarett J.K."/>
            <person name="Geller-Mcgrath D.E."/>
            <person name="Sieber C.M."/>
            <person name="Emerson J.B."/>
            <person name="Anantharaman K."/>
            <person name="Thomas B.C."/>
            <person name="Malmstrom R."/>
            <person name="Stieglmeier M."/>
            <person name="Klingl A."/>
            <person name="Woyke T."/>
            <person name="Ryan C.M."/>
            <person name="Banfield J.F."/>
        </authorList>
    </citation>
    <scope>NUCLEOTIDE SEQUENCE [LARGE SCALE GENOMIC DNA]</scope>
    <source>
        <strain evidence="7">CG11_big_fil_rev_8_21_14_0_20_35_14</strain>
    </source>
</reference>
<dbReference type="SMART" id="SM00382">
    <property type="entry name" value="AAA"/>
    <property type="match status" value="2"/>
</dbReference>
<dbReference type="Pfam" id="PF10431">
    <property type="entry name" value="ClpB_D2-small"/>
    <property type="match status" value="1"/>
</dbReference>
<dbReference type="InterPro" id="IPR050130">
    <property type="entry name" value="ClpA_ClpB"/>
</dbReference>
<dbReference type="GO" id="GO:0005737">
    <property type="term" value="C:cytoplasm"/>
    <property type="evidence" value="ECO:0007669"/>
    <property type="project" value="TreeGrafter"/>
</dbReference>
<feature type="domain" description="AAA+ ATPase" evidence="5">
    <location>
        <begin position="520"/>
        <end position="701"/>
    </location>
</feature>
<dbReference type="SUPFAM" id="SSF52540">
    <property type="entry name" value="P-loop containing nucleoside triphosphate hydrolases"/>
    <property type="match status" value="2"/>
</dbReference>
<keyword evidence="2" id="KW-0067">ATP-binding</keyword>
<feature type="transmembrane region" description="Helical" evidence="4">
    <location>
        <begin position="65"/>
        <end position="89"/>
    </location>
</feature>
<keyword evidence="3" id="KW-0143">Chaperone</keyword>
<gene>
    <name evidence="7" type="ORF">COV86_04985</name>
</gene>
<dbReference type="AlphaFoldDB" id="A0A2H0KLF2"/>
<accession>A0A2H0KLF2</accession>
<dbReference type="InterPro" id="IPR041546">
    <property type="entry name" value="ClpA/ClpB_AAA_lid"/>
</dbReference>
<dbReference type="InterPro" id="IPR003593">
    <property type="entry name" value="AAA+_ATPase"/>
</dbReference>
<keyword evidence="4" id="KW-0812">Transmembrane</keyword>
<dbReference type="PANTHER" id="PTHR11638:SF175">
    <property type="entry name" value="ATP-DEPENDENT CLP PROTEASE, ATP-BINDING SUBUNIT CLPC"/>
    <property type="match status" value="1"/>
</dbReference>
<dbReference type="Gene3D" id="1.10.8.60">
    <property type="match status" value="1"/>
</dbReference>
<dbReference type="PANTHER" id="PTHR11638">
    <property type="entry name" value="ATP-DEPENDENT CLP PROTEASE"/>
    <property type="match status" value="1"/>
</dbReference>
<dbReference type="InterPro" id="IPR027417">
    <property type="entry name" value="P-loop_NTPase"/>
</dbReference>
<evidence type="ECO:0000256" key="1">
    <source>
        <dbReference type="ARBA" id="ARBA00022741"/>
    </source>
</evidence>
<sequence>MRKNFWLFYKESLQKFGEAIINLFIFLPYFFSVGTLLKTLFYPWRNLQTKKTTVGFTFSDWGNRFAFNFISRTIGFFMRLSIISFYFIFQTAFMIGLPFIALAFFLLSPISYLLYLFRKSPDEQKKILKDKFISKHLLKEENRKLVEDWFENYYQKHLGKADCWKLSNLFSYPPLARDWAFGYTPILDQYTTDLGSSSYLHHINNIVNREKEIREVEQILSKNAEANVIIVGEEGVGKHTIIDALAKKIYLGKTNVHLMYRRILKLNMEKVKDKKNFFEELLQEATEAGNIILFVDNFEKYLELSGSLEKYAKSDRLQLIGLTTPFFYQKFILPNEKINRLFSKVDVYEVLKKEALDILLEKFFDFENYHKVYLPYETLVEVIEKSEFYMTYIPFPEKAVDLLDTACVYVKQKPTLTGVEKKGFPTARRSVDIHRLSSTGGNEFETGPVTSSNIVLPEDIDTILTSKTHIPTTITSQMKEKLLHLETSLSSQVFEQEEAITKLSASLRRSFLLIGKRKKPLATFLFLGPTGVGKTATAKAVALTFFSSTNSNQFQPISTNSNYLIRFDMSNYQSKYDIPKLIGDINNNEPGLLAAAIREKPYGVLLLDEIEKADKDLLNIFLTIIDEGYFTDGFGRAVDCKNLVIIATSNALPPVIPSEGAEGDRVEGSQKNVIDYLTQNKIFSPEFLNRFDGVITFNQLSPKTLRLIAQKILDDLSKDVLQLHKIKIEVSEQTINSLIEKGYDTRYGARNMERVIRDEIEDKVAKLILEEKLKSGETITL</sequence>
<dbReference type="Proteomes" id="UP000229570">
    <property type="component" value="Unassembled WGS sequence"/>
</dbReference>
<dbReference type="Pfam" id="PF17871">
    <property type="entry name" value="AAA_lid_9"/>
    <property type="match status" value="1"/>
</dbReference>
<feature type="transmembrane region" description="Helical" evidence="4">
    <location>
        <begin position="95"/>
        <end position="117"/>
    </location>
</feature>
<dbReference type="CDD" id="cd00009">
    <property type="entry name" value="AAA"/>
    <property type="match status" value="1"/>
</dbReference>
<feature type="transmembrane region" description="Helical" evidence="4">
    <location>
        <begin position="20"/>
        <end position="44"/>
    </location>
</feature>
<evidence type="ECO:0008006" key="9">
    <source>
        <dbReference type="Google" id="ProtNLM"/>
    </source>
</evidence>
<dbReference type="InterPro" id="IPR003959">
    <property type="entry name" value="ATPase_AAA_core"/>
</dbReference>
<comment type="caution">
    <text evidence="7">The sequence shown here is derived from an EMBL/GenBank/DDBJ whole genome shotgun (WGS) entry which is preliminary data.</text>
</comment>
<evidence type="ECO:0000256" key="2">
    <source>
        <dbReference type="ARBA" id="ARBA00022840"/>
    </source>
</evidence>
<keyword evidence="4" id="KW-0472">Membrane</keyword>
<keyword evidence="1" id="KW-0547">Nucleotide-binding</keyword>
<feature type="domain" description="AAA+ ATPase" evidence="5">
    <location>
        <begin position="224"/>
        <end position="351"/>
    </location>
</feature>
<evidence type="ECO:0000256" key="4">
    <source>
        <dbReference type="SAM" id="Phobius"/>
    </source>
</evidence>
<keyword evidence="4" id="KW-1133">Transmembrane helix</keyword>
<dbReference type="Gene3D" id="3.40.50.300">
    <property type="entry name" value="P-loop containing nucleotide triphosphate hydrolases"/>
    <property type="match status" value="3"/>
</dbReference>
<evidence type="ECO:0000256" key="3">
    <source>
        <dbReference type="ARBA" id="ARBA00023186"/>
    </source>
</evidence>
<dbReference type="Pfam" id="PF07724">
    <property type="entry name" value="AAA_2"/>
    <property type="match status" value="1"/>
</dbReference>
<feature type="domain" description="Clp ATPase C-terminal" evidence="6">
    <location>
        <begin position="700"/>
        <end position="781"/>
    </location>
</feature>
<name>A0A2H0KLF2_9BACT</name>
<dbReference type="GO" id="GO:0016887">
    <property type="term" value="F:ATP hydrolysis activity"/>
    <property type="evidence" value="ECO:0007669"/>
    <property type="project" value="InterPro"/>
</dbReference>
<dbReference type="SMART" id="SM01086">
    <property type="entry name" value="ClpB_D2-small"/>
    <property type="match status" value="1"/>
</dbReference>
<dbReference type="GO" id="GO:0005524">
    <property type="term" value="F:ATP binding"/>
    <property type="evidence" value="ECO:0007669"/>
    <property type="project" value="UniProtKB-KW"/>
</dbReference>
<dbReference type="InterPro" id="IPR019489">
    <property type="entry name" value="Clp_ATPase_C"/>
</dbReference>
<dbReference type="EMBL" id="PCVL01000081">
    <property type="protein sequence ID" value="PIQ72065.1"/>
    <property type="molecule type" value="Genomic_DNA"/>
</dbReference>
<dbReference type="InterPro" id="IPR001270">
    <property type="entry name" value="ClpA/B"/>
</dbReference>
<dbReference type="GO" id="GO:0034605">
    <property type="term" value="P:cellular response to heat"/>
    <property type="evidence" value="ECO:0007669"/>
    <property type="project" value="TreeGrafter"/>
</dbReference>
<protein>
    <recommendedName>
        <fullName evidence="9">AAA+ ATPase domain-containing protein</fullName>
    </recommendedName>
</protein>
<dbReference type="CDD" id="cd19499">
    <property type="entry name" value="RecA-like_ClpB_Hsp104-like"/>
    <property type="match status" value="1"/>
</dbReference>
<evidence type="ECO:0000313" key="7">
    <source>
        <dbReference type="EMBL" id="PIQ72065.1"/>
    </source>
</evidence>